<name>I7B969_MYCHA</name>
<dbReference type="Proteomes" id="UP000006502">
    <property type="component" value="Chromosome"/>
</dbReference>
<sequence>MSFQKVAAGITTLLVTGSAGGATIYTQLPEQVQVGEKKENTVKAQTPEEHTYTFDFRGQKSQLVCREGYLPHADANYVNNKITVSIVCSRANGAYGHDIGKTLQWTSFGENWVKCQASHRGDLNYQCSSNRGNQPNVRLHEARYRPTDSYTNKFLIIT</sequence>
<keyword evidence="2" id="KW-1185">Reference proteome</keyword>
<reference evidence="2" key="2">
    <citation type="submission" date="2012-07" db="EMBL/GenBank/DDBJ databases">
        <title>Complete genome sequence of 'Candidatus Mycoplasma haemolamae'.</title>
        <authorList>
            <person name="Guimaraes A.M.S."/>
            <person name="Toth B."/>
            <person name="Santos A.P."/>
            <person name="Nascimento N.C."/>
            <person name="Sojka J.E."/>
            <person name="Messick J.B."/>
        </authorList>
    </citation>
    <scope>NUCLEOTIDE SEQUENCE [LARGE SCALE GENOMIC DNA]</scope>
    <source>
        <strain evidence="2">Purdue</strain>
    </source>
</reference>
<protein>
    <submittedName>
        <fullName evidence="1">Uncharacterized protein</fullName>
    </submittedName>
</protein>
<dbReference type="AlphaFoldDB" id="I7B969"/>
<reference evidence="1 2" key="1">
    <citation type="journal article" date="2012" name="J. Bacteriol.">
        <title>Genome Sequence of "Candidatus Mycoplasma haemolamae" Strain Purdue, a Red Blood Cell Pathogen of Alpacas (Vicugna pacos) and Llamas (Lama glama).</title>
        <authorList>
            <person name="Guimaraes A.M."/>
            <person name="Toth B."/>
            <person name="Santos A.P."/>
            <person name="do Nascimento N.C."/>
            <person name="Kritchevsky J.E."/>
            <person name="Messick J.B."/>
        </authorList>
    </citation>
    <scope>NUCLEOTIDE SEQUENCE [LARGE SCALE GENOMIC DNA]</scope>
    <source>
        <strain evidence="1 2">Purdue</strain>
    </source>
</reference>
<dbReference type="EMBL" id="CP003731">
    <property type="protein sequence ID" value="AFO51820.1"/>
    <property type="molecule type" value="Genomic_DNA"/>
</dbReference>
<dbReference type="STRING" id="1212765.MHLP_01200"/>
<evidence type="ECO:0000313" key="2">
    <source>
        <dbReference type="Proteomes" id="UP000006502"/>
    </source>
</evidence>
<organism evidence="1 2">
    <name type="scientific">Mycoplasma haematolamae (strain Purdue)</name>
    <dbReference type="NCBI Taxonomy" id="1212765"/>
    <lineage>
        <taxon>Bacteria</taxon>
        <taxon>Bacillati</taxon>
        <taxon>Mycoplasmatota</taxon>
        <taxon>Mollicutes</taxon>
        <taxon>Mycoplasmataceae</taxon>
        <taxon>Mycoplasma</taxon>
    </lineage>
</organism>
<proteinExistence type="predicted"/>
<evidence type="ECO:0000313" key="1">
    <source>
        <dbReference type="EMBL" id="AFO51820.1"/>
    </source>
</evidence>
<dbReference type="HOGENOM" id="CLU_137333_0_0_14"/>
<gene>
    <name evidence="1" type="ordered locus">MHLP_01200</name>
</gene>
<dbReference type="PATRIC" id="fig|1212765.3.peg.270"/>
<accession>I7B969</accession>
<dbReference type="KEGG" id="mhl:MHLP_01200"/>